<feature type="compositionally biased region" description="Polar residues" evidence="1">
    <location>
        <begin position="80"/>
        <end position="91"/>
    </location>
</feature>
<sequence>MKHIATLTSLLLIAITTPALALQGSECSARSQKLPLAERADFMKSCLEQAESPANVQEEERKRKSGLCEQNAKNKKLQGNDKSNYITSCMNKNEAAAMAGTQPKSAAAPSHKPAPASSARSAPHKPAKKPHDKRTKKNAKQAADK</sequence>
<accession>A0A1J5SPZ8</accession>
<comment type="caution">
    <text evidence="2">The sequence shown here is derived from an EMBL/GenBank/DDBJ whole genome shotgun (WGS) entry which is preliminary data.</text>
</comment>
<feature type="compositionally biased region" description="Basic residues" evidence="1">
    <location>
        <begin position="122"/>
        <end position="139"/>
    </location>
</feature>
<proteinExistence type="predicted"/>
<feature type="region of interest" description="Disordered" evidence="1">
    <location>
        <begin position="51"/>
        <end position="145"/>
    </location>
</feature>
<name>A0A1J5SPZ8_9ZZZZ</name>
<evidence type="ECO:0008006" key="3">
    <source>
        <dbReference type="Google" id="ProtNLM"/>
    </source>
</evidence>
<organism evidence="2">
    <name type="scientific">mine drainage metagenome</name>
    <dbReference type="NCBI Taxonomy" id="410659"/>
    <lineage>
        <taxon>unclassified sequences</taxon>
        <taxon>metagenomes</taxon>
        <taxon>ecological metagenomes</taxon>
    </lineage>
</organism>
<evidence type="ECO:0000256" key="1">
    <source>
        <dbReference type="SAM" id="MobiDB-lite"/>
    </source>
</evidence>
<evidence type="ECO:0000313" key="2">
    <source>
        <dbReference type="EMBL" id="OIR02134.1"/>
    </source>
</evidence>
<reference evidence="2" key="1">
    <citation type="submission" date="2016-10" db="EMBL/GenBank/DDBJ databases">
        <title>Sequence of Gallionella enrichment culture.</title>
        <authorList>
            <person name="Poehlein A."/>
            <person name="Muehling M."/>
            <person name="Daniel R."/>
        </authorList>
    </citation>
    <scope>NUCLEOTIDE SEQUENCE</scope>
</reference>
<dbReference type="EMBL" id="MLJW01000077">
    <property type="protein sequence ID" value="OIR02134.1"/>
    <property type="molecule type" value="Genomic_DNA"/>
</dbReference>
<dbReference type="AlphaFoldDB" id="A0A1J5SPZ8"/>
<protein>
    <recommendedName>
        <fullName evidence="3">Phosphate starvation-inducible protein PsiF</fullName>
    </recommendedName>
</protein>
<gene>
    <name evidence="2" type="ORF">GALL_157520</name>
</gene>
<feature type="compositionally biased region" description="Low complexity" evidence="1">
    <location>
        <begin position="103"/>
        <end position="121"/>
    </location>
</feature>